<dbReference type="InterPro" id="IPR003475">
    <property type="entry name" value="Insect_Unk"/>
</dbReference>
<dbReference type="OrthoDB" id="7816182at2759"/>
<organism evidence="2 3">
    <name type="scientific">Drosophila erecta</name>
    <name type="common">Fruit fly</name>
    <dbReference type="NCBI Taxonomy" id="7220"/>
    <lineage>
        <taxon>Eukaryota</taxon>
        <taxon>Metazoa</taxon>
        <taxon>Ecdysozoa</taxon>
        <taxon>Arthropoda</taxon>
        <taxon>Hexapoda</taxon>
        <taxon>Insecta</taxon>
        <taxon>Pterygota</taxon>
        <taxon>Neoptera</taxon>
        <taxon>Endopterygota</taxon>
        <taxon>Diptera</taxon>
        <taxon>Brachycera</taxon>
        <taxon>Muscomorpha</taxon>
        <taxon>Ephydroidea</taxon>
        <taxon>Drosophilidae</taxon>
        <taxon>Drosophila</taxon>
        <taxon>Sophophora</taxon>
    </lineage>
</organism>
<gene>
    <name evidence="2" type="primary">Dere\GG13530</name>
    <name evidence="2" type="synonym">dere_GLEANR_13786</name>
    <name evidence="2" type="synonym">GG13530</name>
    <name evidence="2" type="ORF">Dere_GG13530</name>
</gene>
<dbReference type="HOGENOM" id="CLU_150248_0_0_1"/>
<keyword evidence="3" id="KW-1185">Reference proteome</keyword>
<reference evidence="2 3" key="1">
    <citation type="journal article" date="2007" name="Nature">
        <title>Evolution of genes and genomes on the Drosophila phylogeny.</title>
        <authorList>
            <consortium name="Drosophila 12 Genomes Consortium"/>
            <person name="Clark A.G."/>
            <person name="Eisen M.B."/>
            <person name="Smith D.R."/>
            <person name="Bergman C.M."/>
            <person name="Oliver B."/>
            <person name="Markow T.A."/>
            <person name="Kaufman T.C."/>
            <person name="Kellis M."/>
            <person name="Gelbart W."/>
            <person name="Iyer V.N."/>
            <person name="Pollard D.A."/>
            <person name="Sackton T.B."/>
            <person name="Larracuente A.M."/>
            <person name="Singh N.D."/>
            <person name="Abad J.P."/>
            <person name="Abt D.N."/>
            <person name="Adryan B."/>
            <person name="Aguade M."/>
            <person name="Akashi H."/>
            <person name="Anderson W.W."/>
            <person name="Aquadro C.F."/>
            <person name="Ardell D.H."/>
            <person name="Arguello R."/>
            <person name="Artieri C.G."/>
            <person name="Barbash D.A."/>
            <person name="Barker D."/>
            <person name="Barsanti P."/>
            <person name="Batterham P."/>
            <person name="Batzoglou S."/>
            <person name="Begun D."/>
            <person name="Bhutkar A."/>
            <person name="Blanco E."/>
            <person name="Bosak S.A."/>
            <person name="Bradley R.K."/>
            <person name="Brand A.D."/>
            <person name="Brent M.R."/>
            <person name="Brooks A.N."/>
            <person name="Brown R.H."/>
            <person name="Butlin R.K."/>
            <person name="Caggese C."/>
            <person name="Calvi B.R."/>
            <person name="Bernardo de Carvalho A."/>
            <person name="Caspi A."/>
            <person name="Castrezana S."/>
            <person name="Celniker S.E."/>
            <person name="Chang J.L."/>
            <person name="Chapple C."/>
            <person name="Chatterji S."/>
            <person name="Chinwalla A."/>
            <person name="Civetta A."/>
            <person name="Clifton S.W."/>
            <person name="Comeron J.M."/>
            <person name="Costello J.C."/>
            <person name="Coyne J.A."/>
            <person name="Daub J."/>
            <person name="David R.G."/>
            <person name="Delcher A.L."/>
            <person name="Delehaunty K."/>
            <person name="Do C.B."/>
            <person name="Ebling H."/>
            <person name="Edwards K."/>
            <person name="Eickbush T."/>
            <person name="Evans J.D."/>
            <person name="Filipski A."/>
            <person name="Findeiss S."/>
            <person name="Freyhult E."/>
            <person name="Fulton L."/>
            <person name="Fulton R."/>
            <person name="Garcia A.C."/>
            <person name="Gardiner A."/>
            <person name="Garfield D.A."/>
            <person name="Garvin B.E."/>
            <person name="Gibson G."/>
            <person name="Gilbert D."/>
            <person name="Gnerre S."/>
            <person name="Godfrey J."/>
            <person name="Good R."/>
            <person name="Gotea V."/>
            <person name="Gravely B."/>
            <person name="Greenberg A.J."/>
            <person name="Griffiths-Jones S."/>
            <person name="Gross S."/>
            <person name="Guigo R."/>
            <person name="Gustafson E.A."/>
            <person name="Haerty W."/>
            <person name="Hahn M.W."/>
            <person name="Halligan D.L."/>
            <person name="Halpern A.L."/>
            <person name="Halter G.M."/>
            <person name="Han M.V."/>
            <person name="Heger A."/>
            <person name="Hillier L."/>
            <person name="Hinrichs A.S."/>
            <person name="Holmes I."/>
            <person name="Hoskins R.A."/>
            <person name="Hubisz M.J."/>
            <person name="Hultmark D."/>
            <person name="Huntley M.A."/>
            <person name="Jaffe D.B."/>
            <person name="Jagadeeshan S."/>
            <person name="Jeck W.R."/>
            <person name="Johnson J."/>
            <person name="Jones C.D."/>
            <person name="Jordan W.C."/>
            <person name="Karpen G.H."/>
            <person name="Kataoka E."/>
            <person name="Keightley P.D."/>
            <person name="Kheradpour P."/>
            <person name="Kirkness E.F."/>
            <person name="Koerich L.B."/>
            <person name="Kristiansen K."/>
            <person name="Kudrna D."/>
            <person name="Kulathinal R.J."/>
            <person name="Kumar S."/>
            <person name="Kwok R."/>
            <person name="Lander E."/>
            <person name="Langley C.H."/>
            <person name="Lapoint R."/>
            <person name="Lazzaro B.P."/>
            <person name="Lee S.J."/>
            <person name="Levesque L."/>
            <person name="Li R."/>
            <person name="Lin C.F."/>
            <person name="Lin M.F."/>
            <person name="Lindblad-Toh K."/>
            <person name="Llopart A."/>
            <person name="Long M."/>
            <person name="Low L."/>
            <person name="Lozovsky E."/>
            <person name="Lu J."/>
            <person name="Luo M."/>
            <person name="Machado C.A."/>
            <person name="Makalowski W."/>
            <person name="Marzo M."/>
            <person name="Matsuda M."/>
            <person name="Matzkin L."/>
            <person name="McAllister B."/>
            <person name="McBride C.S."/>
            <person name="McKernan B."/>
            <person name="McKernan K."/>
            <person name="Mendez-Lago M."/>
            <person name="Minx P."/>
            <person name="Mollenhauer M.U."/>
            <person name="Montooth K."/>
            <person name="Mount S.M."/>
            <person name="Mu X."/>
            <person name="Myers E."/>
            <person name="Negre B."/>
            <person name="Newfeld S."/>
            <person name="Nielsen R."/>
            <person name="Noor M.A."/>
            <person name="O'Grady P."/>
            <person name="Pachter L."/>
            <person name="Papaceit M."/>
            <person name="Parisi M.J."/>
            <person name="Parisi M."/>
            <person name="Parts L."/>
            <person name="Pedersen J.S."/>
            <person name="Pesole G."/>
            <person name="Phillippy A.M."/>
            <person name="Ponting C.P."/>
            <person name="Pop M."/>
            <person name="Porcelli D."/>
            <person name="Powell J.R."/>
            <person name="Prohaska S."/>
            <person name="Pruitt K."/>
            <person name="Puig M."/>
            <person name="Quesneville H."/>
            <person name="Ram K.R."/>
            <person name="Rand D."/>
            <person name="Rasmussen M.D."/>
            <person name="Reed L.K."/>
            <person name="Reenan R."/>
            <person name="Reily A."/>
            <person name="Remington K.A."/>
            <person name="Rieger T.T."/>
            <person name="Ritchie M.G."/>
            <person name="Robin C."/>
            <person name="Rogers Y.H."/>
            <person name="Rohde C."/>
            <person name="Rozas J."/>
            <person name="Rubenfield M.J."/>
            <person name="Ruiz A."/>
            <person name="Russo S."/>
            <person name="Salzberg S.L."/>
            <person name="Sanchez-Gracia A."/>
            <person name="Saranga D.J."/>
            <person name="Sato H."/>
            <person name="Schaeffer S.W."/>
            <person name="Schatz M.C."/>
            <person name="Schlenke T."/>
            <person name="Schwartz R."/>
            <person name="Segarra C."/>
            <person name="Singh R.S."/>
            <person name="Sirot L."/>
            <person name="Sirota M."/>
            <person name="Sisneros N.B."/>
            <person name="Smith C.D."/>
            <person name="Smith T.F."/>
            <person name="Spieth J."/>
            <person name="Stage D.E."/>
            <person name="Stark A."/>
            <person name="Stephan W."/>
            <person name="Strausberg R.L."/>
            <person name="Strempel S."/>
            <person name="Sturgill D."/>
            <person name="Sutton G."/>
            <person name="Sutton G.G."/>
            <person name="Tao W."/>
            <person name="Teichmann S."/>
            <person name="Tobari Y.N."/>
            <person name="Tomimura Y."/>
            <person name="Tsolas J.M."/>
            <person name="Valente V.L."/>
            <person name="Venter E."/>
            <person name="Venter J.C."/>
            <person name="Vicario S."/>
            <person name="Vieira F.G."/>
            <person name="Vilella A.J."/>
            <person name="Villasante A."/>
            <person name="Walenz B."/>
            <person name="Wang J."/>
            <person name="Wasserman M."/>
            <person name="Watts T."/>
            <person name="Wilson D."/>
            <person name="Wilson R.K."/>
            <person name="Wing R.A."/>
            <person name="Wolfner M.F."/>
            <person name="Wong A."/>
            <person name="Wong G.K."/>
            <person name="Wu C.I."/>
            <person name="Wu G."/>
            <person name="Yamamoto D."/>
            <person name="Yang H.P."/>
            <person name="Yang S.P."/>
            <person name="Yorke J.A."/>
            <person name="Yoshida K."/>
            <person name="Zdobnov E."/>
            <person name="Zhang P."/>
            <person name="Zhang Y."/>
            <person name="Zimin A.V."/>
            <person name="Baldwin J."/>
            <person name="Abdouelleil A."/>
            <person name="Abdulkadir J."/>
            <person name="Abebe A."/>
            <person name="Abera B."/>
            <person name="Abreu J."/>
            <person name="Acer S.C."/>
            <person name="Aftuck L."/>
            <person name="Alexander A."/>
            <person name="An P."/>
            <person name="Anderson E."/>
            <person name="Anderson S."/>
            <person name="Arachi H."/>
            <person name="Azer M."/>
            <person name="Bachantsang P."/>
            <person name="Barry A."/>
            <person name="Bayul T."/>
            <person name="Berlin A."/>
            <person name="Bessette D."/>
            <person name="Bloom T."/>
            <person name="Blye J."/>
            <person name="Boguslavskiy L."/>
            <person name="Bonnet C."/>
            <person name="Boukhgalter B."/>
            <person name="Bourzgui I."/>
            <person name="Brown A."/>
            <person name="Cahill P."/>
            <person name="Channer S."/>
            <person name="Cheshatsang Y."/>
            <person name="Chuda L."/>
            <person name="Citroen M."/>
            <person name="Collymore A."/>
            <person name="Cooke P."/>
            <person name="Costello M."/>
            <person name="D'Aco K."/>
            <person name="Daza R."/>
            <person name="De Haan G."/>
            <person name="DeGray S."/>
            <person name="DeMaso C."/>
            <person name="Dhargay N."/>
            <person name="Dooley K."/>
            <person name="Dooley E."/>
            <person name="Doricent M."/>
            <person name="Dorje P."/>
            <person name="Dorjee K."/>
            <person name="Dupes A."/>
            <person name="Elong R."/>
            <person name="Falk J."/>
            <person name="Farina A."/>
            <person name="Faro S."/>
            <person name="Ferguson D."/>
            <person name="Fisher S."/>
            <person name="Foley C.D."/>
            <person name="Franke A."/>
            <person name="Friedrich D."/>
            <person name="Gadbois L."/>
            <person name="Gearin G."/>
            <person name="Gearin C.R."/>
            <person name="Giannoukos G."/>
            <person name="Goode T."/>
            <person name="Graham J."/>
            <person name="Grandbois E."/>
            <person name="Grewal S."/>
            <person name="Gyaltsen K."/>
            <person name="Hafez N."/>
            <person name="Hagos B."/>
            <person name="Hall J."/>
            <person name="Henson C."/>
            <person name="Hollinger A."/>
            <person name="Honan T."/>
            <person name="Huard M.D."/>
            <person name="Hughes L."/>
            <person name="Hurhula B."/>
            <person name="Husby M.E."/>
            <person name="Kamat A."/>
            <person name="Kanga B."/>
            <person name="Kashin S."/>
            <person name="Khazanovich D."/>
            <person name="Kisner P."/>
            <person name="Lance K."/>
            <person name="Lara M."/>
            <person name="Lee W."/>
            <person name="Lennon N."/>
            <person name="Letendre F."/>
            <person name="LeVine R."/>
            <person name="Lipovsky A."/>
            <person name="Liu X."/>
            <person name="Liu J."/>
            <person name="Liu S."/>
            <person name="Lokyitsang T."/>
            <person name="Lokyitsang Y."/>
            <person name="Lubonja R."/>
            <person name="Lui A."/>
            <person name="MacDonald P."/>
            <person name="Magnisalis V."/>
            <person name="Maru K."/>
            <person name="Matthews C."/>
            <person name="McCusker W."/>
            <person name="McDonough S."/>
            <person name="Mehta T."/>
            <person name="Meldrim J."/>
            <person name="Meneus L."/>
            <person name="Mihai O."/>
            <person name="Mihalev A."/>
            <person name="Mihova T."/>
            <person name="Mittelman R."/>
            <person name="Mlenga V."/>
            <person name="Montmayeur A."/>
            <person name="Mulrain L."/>
            <person name="Navidi A."/>
            <person name="Naylor J."/>
            <person name="Negash T."/>
            <person name="Nguyen T."/>
            <person name="Nguyen N."/>
            <person name="Nicol R."/>
            <person name="Norbu C."/>
            <person name="Norbu N."/>
            <person name="Novod N."/>
            <person name="O'Neill B."/>
            <person name="Osman S."/>
            <person name="Markiewicz E."/>
            <person name="Oyono O.L."/>
            <person name="Patti C."/>
            <person name="Phunkhang P."/>
            <person name="Pierre F."/>
            <person name="Priest M."/>
            <person name="Raghuraman S."/>
            <person name="Rege F."/>
            <person name="Reyes R."/>
            <person name="Rise C."/>
            <person name="Rogov P."/>
            <person name="Ross K."/>
            <person name="Ryan E."/>
            <person name="Settipalli S."/>
            <person name="Shea T."/>
            <person name="Sherpa N."/>
            <person name="Shi L."/>
            <person name="Shih D."/>
            <person name="Sparrow T."/>
            <person name="Spaulding J."/>
            <person name="Stalker J."/>
            <person name="Stange-Thomann N."/>
            <person name="Stavropoulos S."/>
            <person name="Stone C."/>
            <person name="Strader C."/>
            <person name="Tesfaye S."/>
            <person name="Thomson T."/>
            <person name="Thoulutsang Y."/>
            <person name="Thoulutsang D."/>
            <person name="Topham K."/>
            <person name="Topping I."/>
            <person name="Tsamla T."/>
            <person name="Vassiliev H."/>
            <person name="Vo A."/>
            <person name="Wangchuk T."/>
            <person name="Wangdi T."/>
            <person name="Weiand M."/>
            <person name="Wilkinson J."/>
            <person name="Wilson A."/>
            <person name="Yadav S."/>
            <person name="Young G."/>
            <person name="Yu Q."/>
            <person name="Zembek L."/>
            <person name="Zhong D."/>
            <person name="Zimmer A."/>
            <person name="Zwirko Z."/>
            <person name="Jaffe D.B."/>
            <person name="Alvarez P."/>
            <person name="Brockman W."/>
            <person name="Butler J."/>
            <person name="Chin C."/>
            <person name="Gnerre S."/>
            <person name="Grabherr M."/>
            <person name="Kleber M."/>
            <person name="Mauceli E."/>
            <person name="MacCallum I."/>
        </authorList>
    </citation>
    <scope>NUCLEOTIDE SEQUENCE [LARGE SCALE GENOMIC DNA]</scope>
    <source>
        <strain evidence="2 3">TSC#14021-0224.01</strain>
    </source>
</reference>
<evidence type="ECO:0000313" key="2">
    <source>
        <dbReference type="EMBL" id="EDV52140.1"/>
    </source>
</evidence>
<accession>B3NDK7</accession>
<dbReference type="AlphaFoldDB" id="B3NDK7"/>
<dbReference type="KEGG" id="der:6544460"/>
<reference evidence="2 3" key="2">
    <citation type="journal article" date="2008" name="Bioinformatics">
        <title>Assembly reconciliation.</title>
        <authorList>
            <person name="Zimin A.V."/>
            <person name="Smith D.R."/>
            <person name="Sutton G."/>
            <person name="Yorke J.A."/>
        </authorList>
    </citation>
    <scope>NUCLEOTIDE SEQUENCE [LARGE SCALE GENOMIC DNA]</scope>
    <source>
        <strain evidence="2 3">TSC#14021-0224.01</strain>
    </source>
</reference>
<proteinExistence type="predicted"/>
<sequence>MGLKTVLTVCFVICLTLVAAQDRDCDEFASRCESCTRRLNNAVDRDLPLFNKECKQRTESSWRWRNVGRCELAKLMCLGWESPMNCEDIARRAGMERRRN</sequence>
<name>B3NDK7_DROER</name>
<feature type="signal peptide" evidence="1">
    <location>
        <begin position="1"/>
        <end position="20"/>
    </location>
</feature>
<evidence type="ECO:0000313" key="3">
    <source>
        <dbReference type="Proteomes" id="UP000008711"/>
    </source>
</evidence>
<dbReference type="Pfam" id="PF02448">
    <property type="entry name" value="L71"/>
    <property type="match status" value="1"/>
</dbReference>
<dbReference type="OMA" id="ARKCESC"/>
<dbReference type="Proteomes" id="UP000008711">
    <property type="component" value="Unassembled WGS sequence"/>
</dbReference>
<dbReference type="EMBL" id="CH954178">
    <property type="protein sequence ID" value="EDV52140.1"/>
    <property type="molecule type" value="Genomic_DNA"/>
</dbReference>
<dbReference type="PhylomeDB" id="B3NDK7"/>
<feature type="chain" id="PRO_5002792099" evidence="1">
    <location>
        <begin position="21"/>
        <end position="100"/>
    </location>
</feature>
<keyword evidence="1" id="KW-0732">Signal</keyword>
<protein>
    <submittedName>
        <fullName evidence="2">Uncharacterized protein</fullName>
    </submittedName>
</protein>
<evidence type="ECO:0000256" key="1">
    <source>
        <dbReference type="SAM" id="SignalP"/>
    </source>
</evidence>
<dbReference type="GO" id="GO:0007552">
    <property type="term" value="P:metamorphosis"/>
    <property type="evidence" value="ECO:0007669"/>
    <property type="project" value="EnsemblMetazoa"/>
</dbReference>